<dbReference type="PANTHER" id="PTHR14647:SF57">
    <property type="entry name" value="GALACTOSE-3-O-SULFOTRANSFERASE 4"/>
    <property type="match status" value="1"/>
</dbReference>
<proteinExistence type="predicted"/>
<evidence type="ECO:0000313" key="9">
    <source>
        <dbReference type="EMBL" id="NXN88946.1"/>
    </source>
</evidence>
<evidence type="ECO:0000256" key="2">
    <source>
        <dbReference type="ARBA" id="ARBA00022679"/>
    </source>
</evidence>
<evidence type="ECO:0000256" key="7">
    <source>
        <dbReference type="ARBA" id="ARBA00023136"/>
    </source>
</evidence>
<keyword evidence="10" id="KW-1185">Reference proteome</keyword>
<feature type="non-terminal residue" evidence="9">
    <location>
        <position position="1"/>
    </location>
</feature>
<keyword evidence="6" id="KW-0333">Golgi apparatus</keyword>
<comment type="subcellular location">
    <subcellularLocation>
        <location evidence="1">Golgi apparatus membrane</location>
        <topology evidence="1">Single-pass type II membrane protein</topology>
    </subcellularLocation>
</comment>
<name>A0A7L1MPA1_BOMGA</name>
<keyword evidence="2 9" id="KW-0808">Transferase</keyword>
<dbReference type="GO" id="GO:0001733">
    <property type="term" value="F:galactosylceramide sulfotransferase activity"/>
    <property type="evidence" value="ECO:0007669"/>
    <property type="project" value="InterPro"/>
</dbReference>
<gene>
    <name evidence="9" type="primary">Gal3st4</name>
    <name evidence="9" type="ORF">BOMGAR_R15799</name>
</gene>
<keyword evidence="3" id="KW-0812">Transmembrane</keyword>
<dbReference type="Pfam" id="PF06990">
    <property type="entry name" value="Gal-3-0_sulfotr"/>
    <property type="match status" value="1"/>
</dbReference>
<dbReference type="PANTHER" id="PTHR14647">
    <property type="entry name" value="GALACTOSE-3-O-SULFOTRANSFERASE"/>
    <property type="match status" value="1"/>
</dbReference>
<dbReference type="GO" id="GO:0009247">
    <property type="term" value="P:glycolipid biosynthetic process"/>
    <property type="evidence" value="ECO:0007669"/>
    <property type="project" value="InterPro"/>
</dbReference>
<organism evidence="9 10">
    <name type="scientific">Bombycilla garrulus</name>
    <name type="common">Bohemian waxwing</name>
    <name type="synonym">Lanius garrulus</name>
    <dbReference type="NCBI Taxonomy" id="125297"/>
    <lineage>
        <taxon>Eukaryota</taxon>
        <taxon>Metazoa</taxon>
        <taxon>Chordata</taxon>
        <taxon>Craniata</taxon>
        <taxon>Vertebrata</taxon>
        <taxon>Euteleostomi</taxon>
        <taxon>Archelosauria</taxon>
        <taxon>Archosauria</taxon>
        <taxon>Dinosauria</taxon>
        <taxon>Saurischia</taxon>
        <taxon>Theropoda</taxon>
        <taxon>Coelurosauria</taxon>
        <taxon>Aves</taxon>
        <taxon>Neognathae</taxon>
        <taxon>Neoaves</taxon>
        <taxon>Telluraves</taxon>
        <taxon>Australaves</taxon>
        <taxon>Passeriformes</taxon>
        <taxon>Bombycillidae</taxon>
        <taxon>Bombycilla</taxon>
    </lineage>
</organism>
<dbReference type="GO" id="GO:0000139">
    <property type="term" value="C:Golgi membrane"/>
    <property type="evidence" value="ECO:0007669"/>
    <property type="project" value="UniProtKB-SubCell"/>
</dbReference>
<evidence type="ECO:0000313" key="10">
    <source>
        <dbReference type="Proteomes" id="UP000532545"/>
    </source>
</evidence>
<reference evidence="9 10" key="1">
    <citation type="submission" date="2019-09" db="EMBL/GenBank/DDBJ databases">
        <title>Bird 10,000 Genomes (B10K) Project - Family phase.</title>
        <authorList>
            <person name="Zhang G."/>
        </authorList>
    </citation>
    <scope>NUCLEOTIDE SEQUENCE [LARGE SCALE GENOMIC DNA]</scope>
    <source>
        <strain evidence="9">B10K-DU-002-23</strain>
        <tissue evidence="9">Muscle</tissue>
    </source>
</reference>
<accession>A0A7L1MPA1</accession>
<evidence type="ECO:0000256" key="4">
    <source>
        <dbReference type="ARBA" id="ARBA00022968"/>
    </source>
</evidence>
<dbReference type="AlphaFoldDB" id="A0A7L1MPA1"/>
<keyword evidence="5" id="KW-1133">Transmembrane helix</keyword>
<keyword evidence="8" id="KW-0325">Glycoprotein</keyword>
<sequence length="136" mass="15430">ARGGARKLPEPQIRQLRRWNALDWALYSHFNRSFLRAAEEFGAERLREEAAALRERRKVLAALCLRGGRPVRGADIAERSLRPFQPPGGGEIMGFELREGLSGKDREMCGRMALPELPYKDLLERRQFGVRNGSLG</sequence>
<evidence type="ECO:0000256" key="5">
    <source>
        <dbReference type="ARBA" id="ARBA00022989"/>
    </source>
</evidence>
<keyword evidence="4" id="KW-0735">Signal-anchor</keyword>
<feature type="non-terminal residue" evidence="9">
    <location>
        <position position="136"/>
    </location>
</feature>
<dbReference type="Proteomes" id="UP000532545">
    <property type="component" value="Unassembled WGS sequence"/>
</dbReference>
<keyword evidence="7" id="KW-0472">Membrane</keyword>
<evidence type="ECO:0000256" key="3">
    <source>
        <dbReference type="ARBA" id="ARBA00022692"/>
    </source>
</evidence>
<evidence type="ECO:0000256" key="6">
    <source>
        <dbReference type="ARBA" id="ARBA00023034"/>
    </source>
</evidence>
<protein>
    <submittedName>
        <fullName evidence="9">G3ST4 sulfotransferase</fullName>
    </submittedName>
</protein>
<dbReference type="EMBL" id="VXBU01016913">
    <property type="protein sequence ID" value="NXN88946.1"/>
    <property type="molecule type" value="Genomic_DNA"/>
</dbReference>
<evidence type="ECO:0000256" key="8">
    <source>
        <dbReference type="ARBA" id="ARBA00023180"/>
    </source>
</evidence>
<dbReference type="InterPro" id="IPR009729">
    <property type="entry name" value="Gal-3-0_sulfotransfrase"/>
</dbReference>
<dbReference type="OrthoDB" id="514299at2759"/>
<comment type="caution">
    <text evidence="9">The sequence shown here is derived from an EMBL/GenBank/DDBJ whole genome shotgun (WGS) entry which is preliminary data.</text>
</comment>
<evidence type="ECO:0000256" key="1">
    <source>
        <dbReference type="ARBA" id="ARBA00004323"/>
    </source>
</evidence>